<sequence length="109" mass="12004">MTADGRLEKGVLRTTTGQADGSWGISRSVGCGELGKYKEHSTIVSSSTTVLLKNDILDDMVLRVNGNLIIDDYLIMLGRDEDNVDTTKEICTIWHHSHCGTQQSLRSSH</sequence>
<reference evidence="1" key="2">
    <citation type="submission" date="2013-04" db="UniProtKB">
        <authorList>
            <consortium name="EnsemblPlants"/>
        </authorList>
    </citation>
    <scope>IDENTIFICATION</scope>
</reference>
<evidence type="ECO:0000313" key="1">
    <source>
        <dbReference type="EnsemblPlants" id="OB05G33950.1"/>
    </source>
</evidence>
<dbReference type="AlphaFoldDB" id="J3M9X1"/>
<name>J3M9X1_ORYBR</name>
<reference evidence="1" key="1">
    <citation type="journal article" date="2013" name="Nat. Commun.">
        <title>Whole-genome sequencing of Oryza brachyantha reveals mechanisms underlying Oryza genome evolution.</title>
        <authorList>
            <person name="Chen J."/>
            <person name="Huang Q."/>
            <person name="Gao D."/>
            <person name="Wang J."/>
            <person name="Lang Y."/>
            <person name="Liu T."/>
            <person name="Li B."/>
            <person name="Bai Z."/>
            <person name="Luis Goicoechea J."/>
            <person name="Liang C."/>
            <person name="Chen C."/>
            <person name="Zhang W."/>
            <person name="Sun S."/>
            <person name="Liao Y."/>
            <person name="Zhang X."/>
            <person name="Yang L."/>
            <person name="Song C."/>
            <person name="Wang M."/>
            <person name="Shi J."/>
            <person name="Liu G."/>
            <person name="Liu J."/>
            <person name="Zhou H."/>
            <person name="Zhou W."/>
            <person name="Yu Q."/>
            <person name="An N."/>
            <person name="Chen Y."/>
            <person name="Cai Q."/>
            <person name="Wang B."/>
            <person name="Liu B."/>
            <person name="Min J."/>
            <person name="Huang Y."/>
            <person name="Wu H."/>
            <person name="Li Z."/>
            <person name="Zhang Y."/>
            <person name="Yin Y."/>
            <person name="Song W."/>
            <person name="Jiang J."/>
            <person name="Jackson S.A."/>
            <person name="Wing R.A."/>
            <person name="Wang J."/>
            <person name="Chen M."/>
        </authorList>
    </citation>
    <scope>NUCLEOTIDE SEQUENCE [LARGE SCALE GENOMIC DNA]</scope>
    <source>
        <strain evidence="1">cv. IRGC 101232</strain>
    </source>
</reference>
<proteinExistence type="predicted"/>
<dbReference type="EnsemblPlants" id="OB05G33950.1">
    <property type="protein sequence ID" value="OB05G33950.1"/>
    <property type="gene ID" value="OB05G33950"/>
</dbReference>
<evidence type="ECO:0000313" key="2">
    <source>
        <dbReference type="Proteomes" id="UP000006038"/>
    </source>
</evidence>
<accession>J3M9X1</accession>
<dbReference type="Gramene" id="OB05G33950.1">
    <property type="protein sequence ID" value="OB05G33950.1"/>
    <property type="gene ID" value="OB05G33950"/>
</dbReference>
<protein>
    <submittedName>
        <fullName evidence="1">Uncharacterized protein</fullName>
    </submittedName>
</protein>
<keyword evidence="2" id="KW-1185">Reference proteome</keyword>
<organism evidence="1">
    <name type="scientific">Oryza brachyantha</name>
    <name type="common">malo sina</name>
    <dbReference type="NCBI Taxonomy" id="4533"/>
    <lineage>
        <taxon>Eukaryota</taxon>
        <taxon>Viridiplantae</taxon>
        <taxon>Streptophyta</taxon>
        <taxon>Embryophyta</taxon>
        <taxon>Tracheophyta</taxon>
        <taxon>Spermatophyta</taxon>
        <taxon>Magnoliopsida</taxon>
        <taxon>Liliopsida</taxon>
        <taxon>Poales</taxon>
        <taxon>Poaceae</taxon>
        <taxon>BOP clade</taxon>
        <taxon>Oryzoideae</taxon>
        <taxon>Oryzeae</taxon>
        <taxon>Oryzinae</taxon>
        <taxon>Oryza</taxon>
    </lineage>
</organism>
<dbReference type="Proteomes" id="UP000006038">
    <property type="component" value="Chromosome 5"/>
</dbReference>
<dbReference type="HOGENOM" id="CLU_2188022_0_0_1"/>